<reference evidence="14" key="1">
    <citation type="journal article" date="2019" name="Int. J. Syst. Evol. Microbiol.">
        <title>The Global Catalogue of Microorganisms (GCM) 10K type strain sequencing project: providing services to taxonomists for standard genome sequencing and annotation.</title>
        <authorList>
            <consortium name="The Broad Institute Genomics Platform"/>
            <consortium name="The Broad Institute Genome Sequencing Center for Infectious Disease"/>
            <person name="Wu L."/>
            <person name="Ma J."/>
        </authorList>
    </citation>
    <scope>NUCLEOTIDE SEQUENCE [LARGE SCALE GENOMIC DNA]</scope>
    <source>
        <strain evidence="14">JCM 17342</strain>
    </source>
</reference>
<organism evidence="13 14">
    <name type="scientific">Allokutzneria multivorans</name>
    <dbReference type="NCBI Taxonomy" id="1142134"/>
    <lineage>
        <taxon>Bacteria</taxon>
        <taxon>Bacillati</taxon>
        <taxon>Actinomycetota</taxon>
        <taxon>Actinomycetes</taxon>
        <taxon>Pseudonocardiales</taxon>
        <taxon>Pseudonocardiaceae</taxon>
        <taxon>Allokutzneria</taxon>
    </lineage>
</organism>
<comment type="subcellular location">
    <subcellularLocation>
        <location evidence="2">Membrane</location>
        <topology evidence="2">Multi-pass membrane protein</topology>
    </subcellularLocation>
</comment>
<dbReference type="CDD" id="cd06163">
    <property type="entry name" value="S2P-M50_PDZ_RseP-like"/>
    <property type="match status" value="1"/>
</dbReference>
<dbReference type="PANTHER" id="PTHR42837:SF2">
    <property type="entry name" value="MEMBRANE METALLOPROTEASE ARASP2, CHLOROPLASTIC-RELATED"/>
    <property type="match status" value="1"/>
</dbReference>
<dbReference type="InterPro" id="IPR001478">
    <property type="entry name" value="PDZ"/>
</dbReference>
<evidence type="ECO:0000256" key="5">
    <source>
        <dbReference type="ARBA" id="ARBA00022692"/>
    </source>
</evidence>
<keyword evidence="6" id="KW-0378">Hydrolase</keyword>
<name>A0ABP7TJP1_9PSEU</name>
<comment type="similarity">
    <text evidence="3">Belongs to the peptidase M50B family.</text>
</comment>
<evidence type="ECO:0000313" key="13">
    <source>
        <dbReference type="EMBL" id="GAA4027124.1"/>
    </source>
</evidence>
<keyword evidence="9 13" id="KW-0482">Metalloprotease</keyword>
<evidence type="ECO:0000259" key="12">
    <source>
        <dbReference type="PROSITE" id="PS50106"/>
    </source>
</evidence>
<dbReference type="Proteomes" id="UP001501747">
    <property type="component" value="Unassembled WGS sequence"/>
</dbReference>
<dbReference type="InterPro" id="IPR008915">
    <property type="entry name" value="Peptidase_M50"/>
</dbReference>
<sequence>MSFVFGVVLFALAIGVSIALHEFGHLLTAKMFGMKATEYFIGFGPRIFSFRKGETEYGLKAIPAGGYVRIIGMTALEEVDPADQKRAFYNQKVWKRVVVLAAGSVMHFIIGVLVVYFMAVSTGMPNLENKPIVGEVSQCVPASQDTRTGSLTQCGPGDKAPALAAGLQKGDRVLSVGGKETPVYADVLKATRSTSGPTPFVVERGGQQLTLTIDVAQVQRIPLNTKPGPDTRLEPVGAVGLANASTISYGALSAVGPTFEFTGLLFQNAWEGLKRLPEKVPVVVKAIFGDDNPERPVSVVGASIMGGDAVERGLWEVFLILLAMLNLFIGVFNLLPLLPLDGGHIAVNLYEKARNSIRRMRGRPIGAPVDYTKLLPLTYVMIFLGGALMLLTITADVVNPLRLGGQ</sequence>
<feature type="transmembrane region" description="Helical" evidence="11">
    <location>
        <begin position="377"/>
        <end position="398"/>
    </location>
</feature>
<keyword evidence="4" id="KW-0645">Protease</keyword>
<dbReference type="PROSITE" id="PS50106">
    <property type="entry name" value="PDZ"/>
    <property type="match status" value="1"/>
</dbReference>
<evidence type="ECO:0000256" key="9">
    <source>
        <dbReference type="ARBA" id="ARBA00023049"/>
    </source>
</evidence>
<keyword evidence="8 11" id="KW-1133">Transmembrane helix</keyword>
<keyword evidence="10 11" id="KW-0472">Membrane</keyword>
<comment type="cofactor">
    <cofactor evidence="1">
        <name>Zn(2+)</name>
        <dbReference type="ChEBI" id="CHEBI:29105"/>
    </cofactor>
</comment>
<evidence type="ECO:0000256" key="1">
    <source>
        <dbReference type="ARBA" id="ARBA00001947"/>
    </source>
</evidence>
<keyword evidence="5 11" id="KW-0812">Transmembrane</keyword>
<evidence type="ECO:0000256" key="3">
    <source>
        <dbReference type="ARBA" id="ARBA00007931"/>
    </source>
</evidence>
<feature type="transmembrane region" description="Helical" evidence="11">
    <location>
        <begin position="97"/>
        <end position="120"/>
    </location>
</feature>
<dbReference type="Pfam" id="PF02163">
    <property type="entry name" value="Peptidase_M50"/>
    <property type="match status" value="1"/>
</dbReference>
<proteinExistence type="inferred from homology"/>
<dbReference type="Gene3D" id="2.30.42.10">
    <property type="match status" value="1"/>
</dbReference>
<evidence type="ECO:0000256" key="6">
    <source>
        <dbReference type="ARBA" id="ARBA00022801"/>
    </source>
</evidence>
<evidence type="ECO:0000256" key="7">
    <source>
        <dbReference type="ARBA" id="ARBA00022833"/>
    </source>
</evidence>
<comment type="caution">
    <text evidence="13">The sequence shown here is derived from an EMBL/GenBank/DDBJ whole genome shotgun (WGS) entry which is preliminary data.</text>
</comment>
<keyword evidence="14" id="KW-1185">Reference proteome</keyword>
<accession>A0ABP7TJP1</accession>
<dbReference type="GO" id="GO:0008237">
    <property type="term" value="F:metallopeptidase activity"/>
    <property type="evidence" value="ECO:0007669"/>
    <property type="project" value="UniProtKB-KW"/>
</dbReference>
<dbReference type="EMBL" id="BAABAL010000019">
    <property type="protein sequence ID" value="GAA4027124.1"/>
    <property type="molecule type" value="Genomic_DNA"/>
</dbReference>
<feature type="domain" description="PDZ" evidence="12">
    <location>
        <begin position="156"/>
        <end position="206"/>
    </location>
</feature>
<protein>
    <submittedName>
        <fullName evidence="13">Zinc metalloprotease Rip</fullName>
    </submittedName>
</protein>
<evidence type="ECO:0000256" key="11">
    <source>
        <dbReference type="SAM" id="Phobius"/>
    </source>
</evidence>
<evidence type="ECO:0000256" key="2">
    <source>
        <dbReference type="ARBA" id="ARBA00004141"/>
    </source>
</evidence>
<evidence type="ECO:0000256" key="4">
    <source>
        <dbReference type="ARBA" id="ARBA00022670"/>
    </source>
</evidence>
<evidence type="ECO:0000256" key="10">
    <source>
        <dbReference type="ARBA" id="ARBA00023136"/>
    </source>
</evidence>
<dbReference type="InterPro" id="IPR004387">
    <property type="entry name" value="Pept_M50_Zn"/>
</dbReference>
<dbReference type="PANTHER" id="PTHR42837">
    <property type="entry name" value="REGULATOR OF SIGMA-E PROTEASE RSEP"/>
    <property type="match status" value="1"/>
</dbReference>
<gene>
    <name evidence="13" type="primary">rip</name>
    <name evidence="13" type="ORF">GCM10022247_60140</name>
</gene>
<dbReference type="InterPro" id="IPR036034">
    <property type="entry name" value="PDZ_sf"/>
</dbReference>
<dbReference type="RefSeq" id="WP_344882117.1">
    <property type="nucleotide sequence ID" value="NZ_BAABAL010000019.1"/>
</dbReference>
<dbReference type="SUPFAM" id="SSF50156">
    <property type="entry name" value="PDZ domain-like"/>
    <property type="match status" value="1"/>
</dbReference>
<keyword evidence="7" id="KW-0862">Zinc</keyword>
<evidence type="ECO:0000256" key="8">
    <source>
        <dbReference type="ARBA" id="ARBA00022989"/>
    </source>
</evidence>
<evidence type="ECO:0000313" key="14">
    <source>
        <dbReference type="Proteomes" id="UP001501747"/>
    </source>
</evidence>